<keyword evidence="13 16" id="KW-0830">Ubiquinone</keyword>
<feature type="modified residue" description="FMN phosphoryl threonine" evidence="16 17">
    <location>
        <position position="233"/>
    </location>
</feature>
<feature type="transmembrane region" description="Helical" evidence="16">
    <location>
        <begin position="264"/>
        <end position="292"/>
    </location>
</feature>
<reference evidence="18" key="1">
    <citation type="submission" date="2015-05" db="EMBL/GenBank/DDBJ databases">
        <title>Permanent draft genome of Rhodopirellula islandicus K833.</title>
        <authorList>
            <person name="Kizina J."/>
            <person name="Richter M."/>
            <person name="Glockner F.O."/>
            <person name="Harder J."/>
        </authorList>
    </citation>
    <scope>NUCLEOTIDE SEQUENCE [LARGE SCALE GENOMIC DNA]</scope>
    <source>
        <strain evidence="18">K833</strain>
    </source>
</reference>
<dbReference type="InterPro" id="IPR004338">
    <property type="entry name" value="NqrB/RnfD"/>
</dbReference>
<evidence type="ECO:0000256" key="13">
    <source>
        <dbReference type="ARBA" id="ARBA00023075"/>
    </source>
</evidence>
<evidence type="ECO:0000256" key="14">
    <source>
        <dbReference type="ARBA" id="ARBA00023136"/>
    </source>
</evidence>
<comment type="subcellular location">
    <subcellularLocation>
        <location evidence="16">Cell membrane</location>
        <topology evidence="16">Multi-pass membrane protein</topology>
    </subcellularLocation>
</comment>
<keyword evidence="9 16" id="KW-1133">Transmembrane helix</keyword>
<feature type="transmembrane region" description="Helical" evidence="16">
    <location>
        <begin position="299"/>
        <end position="319"/>
    </location>
</feature>
<keyword evidence="12 16" id="KW-0406">Ion transport</keyword>
<name>A0A0J1BDY1_RHOIS</name>
<gene>
    <name evidence="16" type="primary">nqrB</name>
    <name evidence="18" type="ORF">RISK_003338</name>
</gene>
<comment type="cofactor">
    <cofactor evidence="16 17">
        <name>FMN</name>
        <dbReference type="ChEBI" id="CHEBI:58210"/>
    </cofactor>
</comment>
<keyword evidence="19" id="KW-1185">Reference proteome</keyword>
<dbReference type="OrthoDB" id="9776359at2"/>
<keyword evidence="11 16" id="KW-0915">Sodium</keyword>
<comment type="subunit">
    <text evidence="16">Composed of six subunits; NqrA, NqrB, NqrC, NqrD, NqrE and NqrF.</text>
</comment>
<dbReference type="PANTHER" id="PTHR30578">
    <property type="entry name" value="ELECTRON TRANSPORT COMPLEX PROTEIN RNFD"/>
    <property type="match status" value="1"/>
</dbReference>
<evidence type="ECO:0000256" key="2">
    <source>
        <dbReference type="ARBA" id="ARBA00022475"/>
    </source>
</evidence>
<keyword evidence="1 16" id="KW-0813">Transport</keyword>
<comment type="caution">
    <text evidence="18">The sequence shown here is derived from an EMBL/GenBank/DDBJ whole genome shotgun (WGS) entry which is preliminary data.</text>
</comment>
<organism evidence="18 19">
    <name type="scientific">Rhodopirellula islandica</name>
    <dbReference type="NCBI Taxonomy" id="595434"/>
    <lineage>
        <taxon>Bacteria</taxon>
        <taxon>Pseudomonadati</taxon>
        <taxon>Planctomycetota</taxon>
        <taxon>Planctomycetia</taxon>
        <taxon>Pirellulales</taxon>
        <taxon>Pirellulaceae</taxon>
        <taxon>Rhodopirellula</taxon>
    </lineage>
</organism>
<protein>
    <recommendedName>
        <fullName evidence="16">Na(+)-translocating NADH-quinone reductase subunit B</fullName>
        <shortName evidence="16">Na(+)-NQR subunit B</shortName>
        <shortName evidence="16">Na(+)-translocating NQR subunit B</shortName>
        <ecNumber evidence="16">7.2.1.1</ecNumber>
    </recommendedName>
    <alternativeName>
        <fullName evidence="16">NQR complex subunit B</fullName>
    </alternativeName>
    <alternativeName>
        <fullName evidence="16">NQR-1 subunit B</fullName>
    </alternativeName>
</protein>
<comment type="function">
    <text evidence="16">NQR complex catalyzes the reduction of ubiquinone-1 to ubiquinol by two successive reactions, coupled with the transport of Na(+) ions from the cytoplasm to the periplasm. NqrA to NqrE are probably involved in the second step, the conversion of ubisemiquinone to ubiquinol.</text>
</comment>
<feature type="transmembrane region" description="Helical" evidence="16">
    <location>
        <begin position="385"/>
        <end position="405"/>
    </location>
</feature>
<keyword evidence="2 16" id="KW-1003">Cell membrane</keyword>
<keyword evidence="14 16" id="KW-0472">Membrane</keyword>
<evidence type="ECO:0000256" key="3">
    <source>
        <dbReference type="ARBA" id="ARBA00022519"/>
    </source>
</evidence>
<evidence type="ECO:0000313" key="19">
    <source>
        <dbReference type="Proteomes" id="UP000036367"/>
    </source>
</evidence>
<feature type="transmembrane region" description="Helical" evidence="16">
    <location>
        <begin position="119"/>
        <end position="144"/>
    </location>
</feature>
<dbReference type="AlphaFoldDB" id="A0A0J1BDY1"/>
<accession>A0A0J1BDY1</accession>
<keyword evidence="3" id="KW-0997">Cell inner membrane</keyword>
<evidence type="ECO:0000256" key="6">
    <source>
        <dbReference type="ARBA" id="ARBA00022643"/>
    </source>
</evidence>
<dbReference type="NCBIfam" id="NF003756">
    <property type="entry name" value="PRK05349.1"/>
    <property type="match status" value="1"/>
</dbReference>
<dbReference type="GO" id="GO:0010181">
    <property type="term" value="F:FMN binding"/>
    <property type="evidence" value="ECO:0007669"/>
    <property type="project" value="InterPro"/>
</dbReference>
<proteinExistence type="inferred from homology"/>
<evidence type="ECO:0000256" key="15">
    <source>
        <dbReference type="ARBA" id="ARBA00023201"/>
    </source>
</evidence>
<evidence type="ECO:0000256" key="8">
    <source>
        <dbReference type="ARBA" id="ARBA00022967"/>
    </source>
</evidence>
<evidence type="ECO:0000256" key="16">
    <source>
        <dbReference type="HAMAP-Rule" id="MF_00426"/>
    </source>
</evidence>
<dbReference type="Pfam" id="PF03116">
    <property type="entry name" value="NQR2_RnfD_RnfE"/>
    <property type="match status" value="1"/>
</dbReference>
<evidence type="ECO:0000256" key="4">
    <source>
        <dbReference type="ARBA" id="ARBA00022553"/>
    </source>
</evidence>
<feature type="transmembrane region" description="Helical" evidence="16">
    <location>
        <begin position="361"/>
        <end position="379"/>
    </location>
</feature>
<feature type="transmembrane region" description="Helical" evidence="16">
    <location>
        <begin position="57"/>
        <end position="74"/>
    </location>
</feature>
<evidence type="ECO:0000256" key="1">
    <source>
        <dbReference type="ARBA" id="ARBA00022448"/>
    </source>
</evidence>
<dbReference type="Proteomes" id="UP000036367">
    <property type="component" value="Unassembled WGS sequence"/>
</dbReference>
<dbReference type="NCBIfam" id="TIGR01937">
    <property type="entry name" value="nqrB"/>
    <property type="match status" value="1"/>
</dbReference>
<dbReference type="STRING" id="595434.RISK_003338"/>
<evidence type="ECO:0000256" key="9">
    <source>
        <dbReference type="ARBA" id="ARBA00022989"/>
    </source>
</evidence>
<dbReference type="PIRSF" id="PIRSF016055">
    <property type="entry name" value="NADH-UbQ_OxRdtase_B_su"/>
    <property type="match status" value="1"/>
</dbReference>
<evidence type="ECO:0000256" key="17">
    <source>
        <dbReference type="PIRSR" id="PIRSR016055-50"/>
    </source>
</evidence>
<feature type="transmembrane region" description="Helical" evidence="16">
    <location>
        <begin position="331"/>
        <end position="349"/>
    </location>
</feature>
<feature type="transmembrane region" description="Helical" evidence="16">
    <location>
        <begin position="156"/>
        <end position="187"/>
    </location>
</feature>
<comment type="catalytic activity">
    <reaction evidence="16">
        <text>a ubiquinone + n Na(+)(in) + NADH + H(+) = a ubiquinol + n Na(+)(out) + NAD(+)</text>
        <dbReference type="Rhea" id="RHEA:47748"/>
        <dbReference type="Rhea" id="RHEA-COMP:9565"/>
        <dbReference type="Rhea" id="RHEA-COMP:9566"/>
        <dbReference type="ChEBI" id="CHEBI:15378"/>
        <dbReference type="ChEBI" id="CHEBI:16389"/>
        <dbReference type="ChEBI" id="CHEBI:17976"/>
        <dbReference type="ChEBI" id="CHEBI:29101"/>
        <dbReference type="ChEBI" id="CHEBI:57540"/>
        <dbReference type="ChEBI" id="CHEBI:57945"/>
        <dbReference type="EC" id="7.2.1.1"/>
    </reaction>
</comment>
<evidence type="ECO:0000256" key="7">
    <source>
        <dbReference type="ARBA" id="ARBA00022692"/>
    </source>
</evidence>
<evidence type="ECO:0000256" key="11">
    <source>
        <dbReference type="ARBA" id="ARBA00023053"/>
    </source>
</evidence>
<dbReference type="InterPro" id="IPR010966">
    <property type="entry name" value="NqrB"/>
</dbReference>
<dbReference type="HAMAP" id="MF_00426">
    <property type="entry name" value="NqrB"/>
    <property type="match status" value="1"/>
</dbReference>
<keyword evidence="6 16" id="KW-0288">FMN</keyword>
<dbReference type="GO" id="GO:0055085">
    <property type="term" value="P:transmembrane transport"/>
    <property type="evidence" value="ECO:0007669"/>
    <property type="project" value="InterPro"/>
</dbReference>
<dbReference type="EC" id="7.2.1.1" evidence="16"/>
<dbReference type="GO" id="GO:0005886">
    <property type="term" value="C:plasma membrane"/>
    <property type="evidence" value="ECO:0007669"/>
    <property type="project" value="UniProtKB-SubCell"/>
</dbReference>
<dbReference type="GO" id="GO:0016655">
    <property type="term" value="F:oxidoreductase activity, acting on NAD(P)H, quinone or similar compound as acceptor"/>
    <property type="evidence" value="ECO:0007669"/>
    <property type="project" value="UniProtKB-UniRule"/>
</dbReference>
<keyword evidence="10 16" id="KW-0520">NAD</keyword>
<evidence type="ECO:0000256" key="10">
    <source>
        <dbReference type="ARBA" id="ARBA00023027"/>
    </source>
</evidence>
<dbReference type="GO" id="GO:0006814">
    <property type="term" value="P:sodium ion transport"/>
    <property type="evidence" value="ECO:0007669"/>
    <property type="project" value="UniProtKB-UniRule"/>
</dbReference>
<sequence>MKALRDAFDSVHPFFAKGGLLEKAYPMYEALDTFLFTPGETAHGRTHVRDNIDLKRMMITVVFALIPVTLFGMWNTGYQANSAIQKMTDANVAVDYDWHHTVHTAIGLGHDPANHVDNFIYGAIFFIPIYAVCMFVGGHVELVFSVLRGHEINEGFLVTGLLFPLTLPASIPLWQVAVGIAFGVIVAKEVFGGTGRNFLNVALTSRAFLYFAYAGQISGDKVWTAVDGFSGATALGQMANASEDAVGSLSAVQYVWGTEEPITWMSAFIGTIQGCVGETSALLCLVGALILIASGIGSWKIMAGVIAGVTATALLLNFAGSETNAMFAVPFYWHLVIGGLAFGLVFMATDPVSASMTETGKWVYGILIGFMTVLIRVVNPAFPEGIMLAILFGNVFAPLIDWGVVQLNIRRRAARYVTA</sequence>
<evidence type="ECO:0000256" key="5">
    <source>
        <dbReference type="ARBA" id="ARBA00022630"/>
    </source>
</evidence>
<keyword evidence="15 16" id="KW-0739">Sodium transport</keyword>
<dbReference type="PATRIC" id="fig|595434.4.peg.3182"/>
<dbReference type="EMBL" id="LECT01000026">
    <property type="protein sequence ID" value="KLU04716.1"/>
    <property type="molecule type" value="Genomic_DNA"/>
</dbReference>
<keyword evidence="4 16" id="KW-0597">Phosphoprotein</keyword>
<comment type="similarity">
    <text evidence="16">Belongs to the NqrB/RnfD family.</text>
</comment>
<evidence type="ECO:0000256" key="12">
    <source>
        <dbReference type="ARBA" id="ARBA00023065"/>
    </source>
</evidence>
<dbReference type="PANTHER" id="PTHR30578:SF1">
    <property type="entry name" value="NA(+)-TRANSLOCATING NADH-QUINONE REDUCTASE SUBUNIT B"/>
    <property type="match status" value="1"/>
</dbReference>
<keyword evidence="5 16" id="KW-0285">Flavoprotein</keyword>
<keyword evidence="7 16" id="KW-0812">Transmembrane</keyword>
<evidence type="ECO:0000313" key="18">
    <source>
        <dbReference type="EMBL" id="KLU04716.1"/>
    </source>
</evidence>
<dbReference type="GO" id="GO:0022904">
    <property type="term" value="P:respiratory electron transport chain"/>
    <property type="evidence" value="ECO:0007669"/>
    <property type="project" value="InterPro"/>
</dbReference>
<keyword evidence="8 16" id="KW-1278">Translocase</keyword>
<dbReference type="RefSeq" id="WP_047814839.1">
    <property type="nucleotide sequence ID" value="NZ_LECT01000026.1"/>
</dbReference>